<protein>
    <submittedName>
        <fullName evidence="3">TORC_N domain-containing protein</fullName>
    </submittedName>
</protein>
<reference evidence="2" key="1">
    <citation type="submission" date="2012-09" db="EMBL/GenBank/DDBJ databases">
        <authorList>
            <person name="Martin A.A."/>
        </authorList>
    </citation>
    <scope>NUCLEOTIDE SEQUENCE</scope>
</reference>
<reference evidence="3" key="2">
    <citation type="submission" date="2017-02" db="UniProtKB">
        <authorList>
            <consortium name="WormBaseParasite"/>
        </authorList>
    </citation>
    <scope>IDENTIFICATION</scope>
</reference>
<dbReference type="STRING" id="6313.A0A0K0DPT9"/>
<feature type="region of interest" description="Disordered" evidence="1">
    <location>
        <begin position="61"/>
        <end position="133"/>
    </location>
</feature>
<evidence type="ECO:0000313" key="3">
    <source>
        <dbReference type="WBParaSite" id="ACAC_0001377801-mRNA-1"/>
    </source>
</evidence>
<dbReference type="WBParaSite" id="ACAC_0001377801-mRNA-1">
    <property type="protein sequence ID" value="ACAC_0001377801-mRNA-1"/>
    <property type="gene ID" value="ACAC_0001377801"/>
</dbReference>
<dbReference type="AlphaFoldDB" id="A0A0K0DPT9"/>
<proteinExistence type="predicted"/>
<evidence type="ECO:0000313" key="2">
    <source>
        <dbReference type="Proteomes" id="UP000035642"/>
    </source>
</evidence>
<keyword evidence="2" id="KW-1185">Reference proteome</keyword>
<feature type="compositionally biased region" description="Polar residues" evidence="1">
    <location>
        <begin position="61"/>
        <end position="103"/>
    </location>
</feature>
<feature type="compositionally biased region" description="Polar residues" evidence="1">
    <location>
        <begin position="120"/>
        <end position="129"/>
    </location>
</feature>
<name>A0A0K0DPT9_ANGCA</name>
<dbReference type="Proteomes" id="UP000035642">
    <property type="component" value="Unassembled WGS sequence"/>
</dbReference>
<organism evidence="2 3">
    <name type="scientific">Angiostrongylus cantonensis</name>
    <name type="common">Rat lungworm</name>
    <dbReference type="NCBI Taxonomy" id="6313"/>
    <lineage>
        <taxon>Eukaryota</taxon>
        <taxon>Metazoa</taxon>
        <taxon>Ecdysozoa</taxon>
        <taxon>Nematoda</taxon>
        <taxon>Chromadorea</taxon>
        <taxon>Rhabditida</taxon>
        <taxon>Rhabditina</taxon>
        <taxon>Rhabditomorpha</taxon>
        <taxon>Strongyloidea</taxon>
        <taxon>Metastrongylidae</taxon>
        <taxon>Angiostrongylus</taxon>
    </lineage>
</organism>
<accession>A0A0K0DPT9</accession>
<evidence type="ECO:0000256" key="1">
    <source>
        <dbReference type="SAM" id="MobiDB-lite"/>
    </source>
</evidence>
<sequence>MVVRRSVPSIRPSVRPSVRRSVMTAMMAMAAAEGRGLEGLGDPLGEFSNLSSFNLLEFVHNDNTPLDSPDPSRNGNHSNNDRNAQGLGNNSQHNSHTMFQNATRLPESPPITDISGAGSSGSPESNSDAPYSPENYPNYVGLVQCGAQLCCKHSEPIEVLHITDMLITLFIVSVNE</sequence>